<evidence type="ECO:0000313" key="3">
    <source>
        <dbReference type="WBParaSite" id="ASIM_0002123901-mRNA-1"/>
    </source>
</evidence>
<organism evidence="3">
    <name type="scientific">Anisakis simplex</name>
    <name type="common">Herring worm</name>
    <dbReference type="NCBI Taxonomy" id="6269"/>
    <lineage>
        <taxon>Eukaryota</taxon>
        <taxon>Metazoa</taxon>
        <taxon>Ecdysozoa</taxon>
        <taxon>Nematoda</taxon>
        <taxon>Chromadorea</taxon>
        <taxon>Rhabditida</taxon>
        <taxon>Spirurina</taxon>
        <taxon>Ascaridomorpha</taxon>
        <taxon>Ascaridoidea</taxon>
        <taxon>Anisakidae</taxon>
        <taxon>Anisakis</taxon>
        <taxon>Anisakis simplex complex</taxon>
    </lineage>
</organism>
<dbReference type="WBParaSite" id="ASIM_0002123901-mRNA-1">
    <property type="protein sequence ID" value="ASIM_0002123901-mRNA-1"/>
    <property type="gene ID" value="ASIM_0002123901"/>
</dbReference>
<name>A0A0M3KJR4_ANISI</name>
<protein>
    <submittedName>
        <fullName evidence="3">Secreted protein</fullName>
    </submittedName>
</protein>
<gene>
    <name evidence="1" type="ORF">ASIM_LOCUS20611</name>
</gene>
<keyword evidence="2" id="KW-1185">Reference proteome</keyword>
<dbReference type="Proteomes" id="UP000267096">
    <property type="component" value="Unassembled WGS sequence"/>
</dbReference>
<proteinExistence type="predicted"/>
<sequence>MLAVMIRLRTRTIQNTFQPSSTLINFLKSQRRFTQVMLTSCAITFGQCSRHFPVVLMKKCDSHQGQTFWQLARKGDPEGADEIWSGRRFHAV</sequence>
<reference evidence="1 2" key="2">
    <citation type="submission" date="2018-11" db="EMBL/GenBank/DDBJ databases">
        <authorList>
            <consortium name="Pathogen Informatics"/>
        </authorList>
    </citation>
    <scope>NUCLEOTIDE SEQUENCE [LARGE SCALE GENOMIC DNA]</scope>
</reference>
<dbReference type="AlphaFoldDB" id="A0A0M3KJR4"/>
<reference evidence="3" key="1">
    <citation type="submission" date="2017-02" db="UniProtKB">
        <authorList>
            <consortium name="WormBaseParasite"/>
        </authorList>
    </citation>
    <scope>IDENTIFICATION</scope>
</reference>
<evidence type="ECO:0000313" key="1">
    <source>
        <dbReference type="EMBL" id="VDK78360.1"/>
    </source>
</evidence>
<evidence type="ECO:0000313" key="2">
    <source>
        <dbReference type="Proteomes" id="UP000267096"/>
    </source>
</evidence>
<accession>A0A0M3KJR4</accession>
<dbReference type="EMBL" id="UYRR01040113">
    <property type="protein sequence ID" value="VDK78360.1"/>
    <property type="molecule type" value="Genomic_DNA"/>
</dbReference>